<feature type="transmembrane region" description="Helical" evidence="8">
    <location>
        <begin position="372"/>
        <end position="392"/>
    </location>
</feature>
<evidence type="ECO:0000313" key="11">
    <source>
        <dbReference type="Proteomes" id="UP000504844"/>
    </source>
</evidence>
<comment type="subcellular location">
    <subcellularLocation>
        <location evidence="1">Cell inner membrane</location>
        <topology evidence="1">Multi-pass membrane protein</topology>
    </subcellularLocation>
</comment>
<evidence type="ECO:0000256" key="1">
    <source>
        <dbReference type="ARBA" id="ARBA00004429"/>
    </source>
</evidence>
<dbReference type="Gene3D" id="1.20.81.30">
    <property type="entry name" value="Type II secretion system (T2SS), domain F"/>
    <property type="match status" value="2"/>
</dbReference>
<dbReference type="RefSeq" id="WP_173532523.1">
    <property type="nucleotide sequence ID" value="NZ_CP054143.1"/>
</dbReference>
<accession>A0A6M8ST56</accession>
<evidence type="ECO:0000256" key="7">
    <source>
        <dbReference type="ARBA" id="ARBA00023136"/>
    </source>
</evidence>
<keyword evidence="6 8" id="KW-1133">Transmembrane helix</keyword>
<evidence type="ECO:0000256" key="5">
    <source>
        <dbReference type="ARBA" id="ARBA00022692"/>
    </source>
</evidence>
<dbReference type="InterPro" id="IPR042094">
    <property type="entry name" value="T2SS_GspF_sf"/>
</dbReference>
<feature type="domain" description="Type II secretion system protein GspF" evidence="9">
    <location>
        <begin position="70"/>
        <end position="187"/>
    </location>
</feature>
<dbReference type="PRINTS" id="PR00812">
    <property type="entry name" value="BCTERIALGSPF"/>
</dbReference>
<feature type="domain" description="Type II secretion system protein GspF" evidence="9">
    <location>
        <begin position="268"/>
        <end position="390"/>
    </location>
</feature>
<evidence type="ECO:0000256" key="8">
    <source>
        <dbReference type="SAM" id="Phobius"/>
    </source>
</evidence>
<comment type="similarity">
    <text evidence="2">Belongs to the GSP F family.</text>
</comment>
<dbReference type="GO" id="GO:0005886">
    <property type="term" value="C:plasma membrane"/>
    <property type="evidence" value="ECO:0007669"/>
    <property type="project" value="UniProtKB-SubCell"/>
</dbReference>
<dbReference type="AlphaFoldDB" id="A0A6M8ST56"/>
<evidence type="ECO:0000313" key="10">
    <source>
        <dbReference type="EMBL" id="QKJ66019.1"/>
    </source>
</evidence>
<keyword evidence="4" id="KW-0997">Cell inner membrane</keyword>
<dbReference type="PANTHER" id="PTHR30012">
    <property type="entry name" value="GENERAL SECRETION PATHWAY PROTEIN"/>
    <property type="match status" value="1"/>
</dbReference>
<dbReference type="FunFam" id="1.20.81.30:FF:000001">
    <property type="entry name" value="Type II secretion system protein F"/>
    <property type="match status" value="1"/>
</dbReference>
<feature type="transmembrane region" description="Helical" evidence="8">
    <location>
        <begin position="163"/>
        <end position="186"/>
    </location>
</feature>
<evidence type="ECO:0000256" key="4">
    <source>
        <dbReference type="ARBA" id="ARBA00022519"/>
    </source>
</evidence>
<gene>
    <name evidence="10" type="ORF">HQN60_04435</name>
</gene>
<feature type="transmembrane region" description="Helical" evidence="8">
    <location>
        <begin position="216"/>
        <end position="235"/>
    </location>
</feature>
<evidence type="ECO:0000259" key="9">
    <source>
        <dbReference type="Pfam" id="PF00482"/>
    </source>
</evidence>
<sequence length="399" mass="44879">MQFEYRAADAQGKIQQGGMDAANLADIELRLSRLGLTLIDARSHTQPRRRWRRVRISRRDLITFTFHLEQLLRAGLPLLAGLIDLRDHLEQPQFREVLATVIDDIEGGCLLSQALAAHPLVFDAVMVQMIHAGEVSGQLVTVLQGLTTSLQWQDELSEQSQKILLYPAFVACLVLAVLVFLLLYLVPQLLGFLQAMQQSIPWHTQLLLALADGLQHFWWLILISLAAAYALLSWARQHDERFADRLAAWQLQLPLVGPIQQKIILARFANCFALLYRAGIPILDCLKICQGVVGHRVIAAELRQITQLMHEGQGLSASFTQRRFFPPLVLRMLHIGETTGQLDQALGNVAYFYQRDIKLAVAQAQTLLEPMLTVILGLLLAWVMSAVLLPIFDTLSQIR</sequence>
<evidence type="ECO:0000256" key="3">
    <source>
        <dbReference type="ARBA" id="ARBA00022475"/>
    </source>
</evidence>
<protein>
    <submittedName>
        <fullName evidence="10">Type II secretion system F family protein</fullName>
    </submittedName>
</protein>
<keyword evidence="3" id="KW-1003">Cell membrane</keyword>
<dbReference type="KEGG" id="dee:HQN60_04435"/>
<dbReference type="Pfam" id="PF00482">
    <property type="entry name" value="T2SSF"/>
    <property type="match status" value="2"/>
</dbReference>
<name>A0A6M8ST56_9NEIS</name>
<evidence type="ECO:0000256" key="6">
    <source>
        <dbReference type="ARBA" id="ARBA00022989"/>
    </source>
</evidence>
<evidence type="ECO:0000256" key="2">
    <source>
        <dbReference type="ARBA" id="ARBA00005745"/>
    </source>
</evidence>
<dbReference type="GO" id="GO:0015628">
    <property type="term" value="P:protein secretion by the type II secretion system"/>
    <property type="evidence" value="ECO:0007669"/>
    <property type="project" value="TreeGrafter"/>
</dbReference>
<dbReference type="Proteomes" id="UP000504844">
    <property type="component" value="Chromosome"/>
</dbReference>
<proteinExistence type="inferred from homology"/>
<keyword evidence="7 8" id="KW-0472">Membrane</keyword>
<keyword evidence="5 8" id="KW-0812">Transmembrane</keyword>
<organism evidence="10 11">
    <name type="scientific">Deefgea piscis</name>
    <dbReference type="NCBI Taxonomy" id="2739061"/>
    <lineage>
        <taxon>Bacteria</taxon>
        <taxon>Pseudomonadati</taxon>
        <taxon>Pseudomonadota</taxon>
        <taxon>Betaproteobacteria</taxon>
        <taxon>Neisseriales</taxon>
        <taxon>Chitinibacteraceae</taxon>
        <taxon>Deefgea</taxon>
    </lineage>
</organism>
<keyword evidence="11" id="KW-1185">Reference proteome</keyword>
<dbReference type="InterPro" id="IPR018076">
    <property type="entry name" value="T2SS_GspF_dom"/>
</dbReference>
<dbReference type="InterPro" id="IPR003004">
    <property type="entry name" value="GspF/PilC"/>
</dbReference>
<dbReference type="PANTHER" id="PTHR30012:SF7">
    <property type="entry name" value="PROTEIN TRANSPORT PROTEIN HOFC HOMOLOG"/>
    <property type="match status" value="1"/>
</dbReference>
<dbReference type="EMBL" id="CP054143">
    <property type="protein sequence ID" value="QKJ66019.1"/>
    <property type="molecule type" value="Genomic_DNA"/>
</dbReference>
<reference evidence="10 11" key="1">
    <citation type="submission" date="2020-05" db="EMBL/GenBank/DDBJ databases">
        <title>Complete genome sequence of Deefgea sp. D17.</title>
        <authorList>
            <person name="Bae J.-W."/>
            <person name="Han J.E."/>
        </authorList>
    </citation>
    <scope>NUCLEOTIDE SEQUENCE [LARGE SCALE GENOMIC DNA]</scope>
    <source>
        <strain evidence="10 11">D17</strain>
    </source>
</reference>